<evidence type="ECO:0000256" key="6">
    <source>
        <dbReference type="ARBA" id="ARBA00023136"/>
    </source>
</evidence>
<evidence type="ECO:0000256" key="7">
    <source>
        <dbReference type="RuleBase" id="RU363032"/>
    </source>
</evidence>
<dbReference type="PANTHER" id="PTHR43005:SF2">
    <property type="entry name" value="INTEGRAL MEMBRANE SUGAR TRANSPORT PROTEIN"/>
    <property type="match status" value="1"/>
</dbReference>
<sequence length="323" mass="35518">MTTASLDPSGAVAAPTAPPGADPETKRRARREGWKRRLPLMPAFIFVVIMTQLPFLATIFISFSNWTAFSGNKGFAGLDNFKTVFQDSDARSAVITTIELTVLVVLISLVFGIGIALLLDRTFRGRGIVRTMMIAPFLIVPEAAALVWKHALFNVQSGLFNGLITQFYNWFGLKNPPQPDWITSHPLGTIVTALVWQWTPFMMLIMLAGLQGRPMDIIEAAQVDGANTWQIFTKMTLPHMRRYIELAGLLGAIYIVQNFEYVYTITSGGQNTANLPYYIQQTFFAGTGEYGVASAAGVVVVIGTIIIATFALRTVLSVLKEES</sequence>
<feature type="transmembrane region" description="Helical" evidence="7">
    <location>
        <begin position="187"/>
        <end position="210"/>
    </location>
</feature>
<evidence type="ECO:0000256" key="3">
    <source>
        <dbReference type="ARBA" id="ARBA00022475"/>
    </source>
</evidence>
<protein>
    <submittedName>
        <fullName evidence="10">Sorbitol/mannitol transport system permease protein</fullName>
    </submittedName>
</protein>
<feature type="transmembrane region" description="Helical" evidence="7">
    <location>
        <begin position="131"/>
        <end position="151"/>
    </location>
</feature>
<dbReference type="Pfam" id="PF00528">
    <property type="entry name" value="BPD_transp_1"/>
    <property type="match status" value="1"/>
</dbReference>
<dbReference type="RefSeq" id="WP_179480244.1">
    <property type="nucleotide sequence ID" value="NZ_JACCFW010000001.1"/>
</dbReference>
<gene>
    <name evidence="10" type="ORF">HNR15_001363</name>
</gene>
<organism evidence="10 11">
    <name type="scientific">Allobranchiibius huperziae</name>
    <dbReference type="NCBI Taxonomy" id="1874116"/>
    <lineage>
        <taxon>Bacteria</taxon>
        <taxon>Bacillati</taxon>
        <taxon>Actinomycetota</taxon>
        <taxon>Actinomycetes</taxon>
        <taxon>Micrococcales</taxon>
        <taxon>Dermacoccaceae</taxon>
        <taxon>Allobranchiibius</taxon>
    </lineage>
</organism>
<evidence type="ECO:0000313" key="10">
    <source>
        <dbReference type="EMBL" id="NYJ74400.1"/>
    </source>
</evidence>
<proteinExistence type="inferred from homology"/>
<evidence type="ECO:0000256" key="8">
    <source>
        <dbReference type="SAM" id="MobiDB-lite"/>
    </source>
</evidence>
<feature type="transmembrane region" description="Helical" evidence="7">
    <location>
        <begin position="93"/>
        <end position="119"/>
    </location>
</feature>
<dbReference type="GO" id="GO:0055085">
    <property type="term" value="P:transmembrane transport"/>
    <property type="evidence" value="ECO:0007669"/>
    <property type="project" value="InterPro"/>
</dbReference>
<keyword evidence="2 7" id="KW-0813">Transport</keyword>
<dbReference type="Proteomes" id="UP000571817">
    <property type="component" value="Unassembled WGS sequence"/>
</dbReference>
<keyword evidence="4 7" id="KW-0812">Transmembrane</keyword>
<evidence type="ECO:0000256" key="2">
    <source>
        <dbReference type="ARBA" id="ARBA00022448"/>
    </source>
</evidence>
<dbReference type="InterPro" id="IPR000515">
    <property type="entry name" value="MetI-like"/>
</dbReference>
<evidence type="ECO:0000256" key="1">
    <source>
        <dbReference type="ARBA" id="ARBA00004651"/>
    </source>
</evidence>
<comment type="similarity">
    <text evidence="7">Belongs to the binding-protein-dependent transport system permease family.</text>
</comment>
<evidence type="ECO:0000259" key="9">
    <source>
        <dbReference type="PROSITE" id="PS50928"/>
    </source>
</evidence>
<keyword evidence="6 7" id="KW-0472">Membrane</keyword>
<dbReference type="PROSITE" id="PS50928">
    <property type="entry name" value="ABC_TM1"/>
    <property type="match status" value="1"/>
</dbReference>
<dbReference type="InterPro" id="IPR035906">
    <property type="entry name" value="MetI-like_sf"/>
</dbReference>
<dbReference type="Gene3D" id="1.10.3720.10">
    <property type="entry name" value="MetI-like"/>
    <property type="match status" value="1"/>
</dbReference>
<keyword evidence="5 7" id="KW-1133">Transmembrane helix</keyword>
<evidence type="ECO:0000256" key="4">
    <source>
        <dbReference type="ARBA" id="ARBA00022692"/>
    </source>
</evidence>
<dbReference type="PANTHER" id="PTHR43005">
    <property type="entry name" value="BLR7065 PROTEIN"/>
    <property type="match status" value="1"/>
</dbReference>
<dbReference type="GO" id="GO:0005886">
    <property type="term" value="C:plasma membrane"/>
    <property type="evidence" value="ECO:0007669"/>
    <property type="project" value="UniProtKB-SubCell"/>
</dbReference>
<reference evidence="10 11" key="1">
    <citation type="submission" date="2020-07" db="EMBL/GenBank/DDBJ databases">
        <title>Sequencing the genomes of 1000 actinobacteria strains.</title>
        <authorList>
            <person name="Klenk H.-P."/>
        </authorList>
    </citation>
    <scope>NUCLEOTIDE SEQUENCE [LARGE SCALE GENOMIC DNA]</scope>
    <source>
        <strain evidence="10 11">DSM 29531</strain>
    </source>
</reference>
<dbReference type="EMBL" id="JACCFW010000001">
    <property type="protein sequence ID" value="NYJ74400.1"/>
    <property type="molecule type" value="Genomic_DNA"/>
</dbReference>
<keyword evidence="3" id="KW-1003">Cell membrane</keyword>
<dbReference type="CDD" id="cd06261">
    <property type="entry name" value="TM_PBP2"/>
    <property type="match status" value="1"/>
</dbReference>
<name>A0A853DI36_9MICO</name>
<accession>A0A853DI36</accession>
<keyword evidence="11" id="KW-1185">Reference proteome</keyword>
<evidence type="ECO:0000313" key="11">
    <source>
        <dbReference type="Proteomes" id="UP000571817"/>
    </source>
</evidence>
<dbReference type="SUPFAM" id="SSF161098">
    <property type="entry name" value="MetI-like"/>
    <property type="match status" value="1"/>
</dbReference>
<feature type="region of interest" description="Disordered" evidence="8">
    <location>
        <begin position="1"/>
        <end position="30"/>
    </location>
</feature>
<dbReference type="AlphaFoldDB" id="A0A853DI36"/>
<feature type="domain" description="ABC transmembrane type-1" evidence="9">
    <location>
        <begin position="94"/>
        <end position="311"/>
    </location>
</feature>
<comment type="subcellular location">
    <subcellularLocation>
        <location evidence="1 7">Cell membrane</location>
        <topology evidence="1 7">Multi-pass membrane protein</topology>
    </subcellularLocation>
</comment>
<feature type="transmembrane region" description="Helical" evidence="7">
    <location>
        <begin position="243"/>
        <end position="263"/>
    </location>
</feature>
<feature type="transmembrane region" description="Helical" evidence="7">
    <location>
        <begin position="290"/>
        <end position="312"/>
    </location>
</feature>
<evidence type="ECO:0000256" key="5">
    <source>
        <dbReference type="ARBA" id="ARBA00022989"/>
    </source>
</evidence>
<feature type="transmembrane region" description="Helical" evidence="7">
    <location>
        <begin position="38"/>
        <end position="63"/>
    </location>
</feature>
<comment type="caution">
    <text evidence="10">The sequence shown here is derived from an EMBL/GenBank/DDBJ whole genome shotgun (WGS) entry which is preliminary data.</text>
</comment>